<dbReference type="RefSeq" id="WP_072901761.1">
    <property type="nucleotide sequence ID" value="NZ_FRAD01000004.1"/>
</dbReference>
<dbReference type="InterPro" id="IPR043129">
    <property type="entry name" value="ATPase_NBD"/>
</dbReference>
<dbReference type="Proteomes" id="UP000183952">
    <property type="component" value="Unassembled WGS sequence"/>
</dbReference>
<name>A0A1M6KBH5_9CLOT</name>
<dbReference type="InterPro" id="IPR009377">
    <property type="entry name" value="EutA"/>
</dbReference>
<dbReference type="PIRSF" id="PIRSF012293">
    <property type="entry name" value="EutA"/>
    <property type="match status" value="1"/>
</dbReference>
<keyword evidence="1" id="KW-0456">Lyase</keyword>
<accession>A0A1M6KBH5</accession>
<dbReference type="PANTHER" id="PTHR32432:SF13">
    <property type="entry name" value="ETHANOLAMINE AMMONIA-LYASE REACTIVASE EUTA"/>
    <property type="match status" value="1"/>
</dbReference>
<dbReference type="Gene3D" id="3.30.420.40">
    <property type="match status" value="1"/>
</dbReference>
<reference evidence="1 2" key="1">
    <citation type="submission" date="2016-11" db="EMBL/GenBank/DDBJ databases">
        <authorList>
            <person name="Jaros S."/>
            <person name="Januszkiewicz K."/>
            <person name="Wedrychowicz H."/>
        </authorList>
    </citation>
    <scope>NUCLEOTIDE SEQUENCE [LARGE SCALE GENOMIC DNA]</scope>
    <source>
        <strain evidence="1 2">DSM 3090</strain>
    </source>
</reference>
<dbReference type="InterPro" id="IPR050696">
    <property type="entry name" value="FtsA/MreB"/>
</dbReference>
<keyword evidence="2" id="KW-1185">Reference proteome</keyword>
<dbReference type="NCBIfam" id="NF007992">
    <property type="entry name" value="PRK10719.1-3"/>
    <property type="match status" value="1"/>
</dbReference>
<dbReference type="SUPFAM" id="SSF53067">
    <property type="entry name" value="Actin-like ATPase domain"/>
    <property type="match status" value="1"/>
</dbReference>
<dbReference type="Pfam" id="PF06277">
    <property type="entry name" value="EutA"/>
    <property type="match status" value="1"/>
</dbReference>
<dbReference type="OrthoDB" id="1542at2"/>
<evidence type="ECO:0000313" key="2">
    <source>
        <dbReference type="Proteomes" id="UP000183952"/>
    </source>
</evidence>
<proteinExistence type="predicted"/>
<organism evidence="1 2">
    <name type="scientific">Hathewaya proteolytica DSM 3090</name>
    <dbReference type="NCBI Taxonomy" id="1121331"/>
    <lineage>
        <taxon>Bacteria</taxon>
        <taxon>Bacillati</taxon>
        <taxon>Bacillota</taxon>
        <taxon>Clostridia</taxon>
        <taxon>Eubacteriales</taxon>
        <taxon>Clostridiaceae</taxon>
        <taxon>Hathewaya</taxon>
    </lineage>
</organism>
<gene>
    <name evidence="1" type="ORF">SAMN02745248_00409</name>
</gene>
<evidence type="ECO:0000313" key="1">
    <source>
        <dbReference type="EMBL" id="SHJ56326.1"/>
    </source>
</evidence>
<dbReference type="PANTHER" id="PTHR32432">
    <property type="entry name" value="CELL DIVISION PROTEIN FTSA-RELATED"/>
    <property type="match status" value="1"/>
</dbReference>
<sequence length="476" mass="51826">MREKILSAGIDIGTSTTQLVFSNITIENTASSFTVPRILIVDKEIIYRSEINFTPLKNLTTIDSEKVREIVEKEYKKAGVLPKDVKTGAVIITGETARKENASEVLNTLSGFAGDFVVATAGPDLESIIAGKGAGADKISKEKMCTVVNIDIGGGTSNLVVFKHGETLDTGCLDIGGRLIKIDKDSKKITYIASKIKKLAASIGIEISEGEMAEVNKLRPIAREMAKLMAESVGILPKTEMYEMIITNKGIKDFNIDYITFSGGVADYVYGTEHSDYFKYGDIGVLLGEEIKNSILTKKLKLAPAAETIRATVVGAGSHTTDISGSTITYTEDIFPVKNLPILKLSSQDENAGFQGIKDGIKEKLKWFQLENEVQSVAIALNGMKSPSFLQIQQLAQSLVEGMEELINKNFPLFIIVENDIAKVLGQTIHRQLENRVKVVCIDSIRVENGDYIDIGKPLANGQVLPVVIKTLVFNS</sequence>
<dbReference type="AlphaFoldDB" id="A0A1M6KBH5"/>
<dbReference type="STRING" id="1121331.SAMN02745248_00409"/>
<dbReference type="GO" id="GO:0016829">
    <property type="term" value="F:lyase activity"/>
    <property type="evidence" value="ECO:0007669"/>
    <property type="project" value="UniProtKB-KW"/>
</dbReference>
<dbReference type="EMBL" id="FRAD01000004">
    <property type="protein sequence ID" value="SHJ56326.1"/>
    <property type="molecule type" value="Genomic_DNA"/>
</dbReference>
<protein>
    <submittedName>
        <fullName evidence="1">Reactivating factor of Adenosylcobalamin-dependent ethanolamine ammonia lyase</fullName>
    </submittedName>
</protein>